<sequence length="322" mass="38084">MSSCDLLNEMKISAESGHVAYTNFVRVYSKTKPNMVYCFFEGDEDKKYYGTRITIKYENEFQDFTCGGRDLVLKAKELINNRNEYNKAKALFFIDKDYTDDKIENELYVTPCYSIENFYSAEDTLKRILNSEFNMKEKDENFIKILDLYTTLLTNYHDKLLFLNAWLSCQYDIRIKIHTSTRLDINEVLKNYFKNNENMFDVDLNLRANIFNDLKSKDILENTLFKDAPKITDDLLEEKLVLFNSSDFNKACMFRGKFELKFFIDFLKRLKEEATSKNPKILTKKYKCTLSFKLEDSISVLTQYSNTPNCLIEFLDEHLRVA</sequence>
<reference evidence="2 3" key="1">
    <citation type="submission" date="2019-05" db="EMBL/GenBank/DDBJ databases">
        <title>Arcobacter cibarius and Arcobacter thereius providing challenges in identification an antibiotic susceptibility and Quinolone resistance.</title>
        <authorList>
            <person name="Busch A."/>
            <person name="Hanel I."/>
            <person name="Hotzel H."/>
            <person name="Tomaso H."/>
        </authorList>
    </citation>
    <scope>NUCLEOTIDE SEQUENCE [LARGE SCALE GENOMIC DNA]</scope>
    <source>
        <strain evidence="2 3">17CS1191_2</strain>
    </source>
</reference>
<dbReference type="RefSeq" id="WP_138142684.1">
    <property type="nucleotide sequence ID" value="NZ_VBUF01000001.1"/>
</dbReference>
<dbReference type="Pfam" id="PF14491">
    <property type="entry name" value="DUF4435"/>
    <property type="match status" value="1"/>
</dbReference>
<feature type="domain" description="DUF4435" evidence="1">
    <location>
        <begin position="36"/>
        <end position="277"/>
    </location>
</feature>
<evidence type="ECO:0000259" key="1">
    <source>
        <dbReference type="Pfam" id="PF14491"/>
    </source>
</evidence>
<name>A0A5R9H1L8_9BACT</name>
<evidence type="ECO:0000313" key="3">
    <source>
        <dbReference type="Proteomes" id="UP000308001"/>
    </source>
</evidence>
<comment type="caution">
    <text evidence="2">The sequence shown here is derived from an EMBL/GenBank/DDBJ whole genome shotgun (WGS) entry which is preliminary data.</text>
</comment>
<accession>A0A5R9H1L8</accession>
<dbReference type="InterPro" id="IPR029492">
    <property type="entry name" value="DUF4435"/>
</dbReference>
<proteinExistence type="predicted"/>
<organism evidence="2 3">
    <name type="scientific">Aliarcobacter thereius</name>
    <dbReference type="NCBI Taxonomy" id="544718"/>
    <lineage>
        <taxon>Bacteria</taxon>
        <taxon>Pseudomonadati</taxon>
        <taxon>Campylobacterota</taxon>
        <taxon>Epsilonproteobacteria</taxon>
        <taxon>Campylobacterales</taxon>
        <taxon>Arcobacteraceae</taxon>
        <taxon>Aliarcobacter</taxon>
    </lineage>
</organism>
<protein>
    <submittedName>
        <fullName evidence="2">DUF4435 domain-containing protein</fullName>
    </submittedName>
</protein>
<dbReference type="AlphaFoldDB" id="A0A5R9H1L8"/>
<dbReference type="EMBL" id="VBUF01000001">
    <property type="protein sequence ID" value="TLS73072.1"/>
    <property type="molecule type" value="Genomic_DNA"/>
</dbReference>
<dbReference type="Proteomes" id="UP000308001">
    <property type="component" value="Unassembled WGS sequence"/>
</dbReference>
<evidence type="ECO:0000313" key="2">
    <source>
        <dbReference type="EMBL" id="TLS73072.1"/>
    </source>
</evidence>
<gene>
    <name evidence="2" type="ORF">FE246_00910</name>
</gene>